<reference evidence="3" key="1">
    <citation type="submission" date="2020-10" db="EMBL/GenBank/DDBJ databases">
        <authorList>
            <person name="Kikuchi T."/>
        </authorList>
    </citation>
    <scope>NUCLEOTIDE SEQUENCE</scope>
    <source>
        <strain evidence="3">NKZ352</strain>
    </source>
</reference>
<feature type="compositionally biased region" description="Basic and acidic residues" evidence="1">
    <location>
        <begin position="184"/>
        <end position="200"/>
    </location>
</feature>
<feature type="compositionally biased region" description="Polar residues" evidence="1">
    <location>
        <begin position="137"/>
        <end position="147"/>
    </location>
</feature>
<sequence length="300" mass="33500">MYSYKPARVILSCKNGYFFPSSDLNPRNIKATNRRQKGIFSLITAASVMFARFVLLSVVVLTASALPIDHSSYESAGGKSGYGSASAHKKDFNVKSEHSGHDVGDHGYYGDKKASAHDAAAKDAASHKHETEAHNSGAGSKYSNDASNYNKDVKTKTYGFFDYHYVQPQYHMEQFHTDEKHAAKYSGDEHSNGQKHKDNSGYHGAGYQGYDKAQEKHGNEHSNYGEEDAGHKNYYGDKDSKYGSHADGYHGKGYDSYGRGYESAHSQPSYYQPQPHYGYEPHYSHGGYHSQPYYGFDPRF</sequence>
<protein>
    <submittedName>
        <fullName evidence="3">Uncharacterized protein</fullName>
    </submittedName>
</protein>
<feature type="region of interest" description="Disordered" evidence="1">
    <location>
        <begin position="95"/>
        <end position="147"/>
    </location>
</feature>
<feature type="region of interest" description="Disordered" evidence="1">
    <location>
        <begin position="184"/>
        <end position="210"/>
    </location>
</feature>
<dbReference type="OrthoDB" id="5805706at2759"/>
<evidence type="ECO:0000313" key="4">
    <source>
        <dbReference type="Proteomes" id="UP000835052"/>
    </source>
</evidence>
<keyword evidence="4" id="KW-1185">Reference proteome</keyword>
<dbReference type="EMBL" id="CAJGYM010000019">
    <property type="protein sequence ID" value="CAD6191125.1"/>
    <property type="molecule type" value="Genomic_DNA"/>
</dbReference>
<dbReference type="AlphaFoldDB" id="A0A8S1H6W8"/>
<dbReference type="Proteomes" id="UP000835052">
    <property type="component" value="Unassembled WGS sequence"/>
</dbReference>
<gene>
    <name evidence="3" type="ORF">CAUJ_LOCUS7044</name>
</gene>
<proteinExistence type="predicted"/>
<evidence type="ECO:0000313" key="3">
    <source>
        <dbReference type="EMBL" id="CAD6191125.1"/>
    </source>
</evidence>
<evidence type="ECO:0000256" key="1">
    <source>
        <dbReference type="SAM" id="MobiDB-lite"/>
    </source>
</evidence>
<accession>A0A8S1H6W8</accession>
<comment type="caution">
    <text evidence="3">The sequence shown here is derived from an EMBL/GenBank/DDBJ whole genome shotgun (WGS) entry which is preliminary data.</text>
</comment>
<feature type="compositionally biased region" description="Basic and acidic residues" evidence="1">
    <location>
        <begin position="95"/>
        <end position="133"/>
    </location>
</feature>
<evidence type="ECO:0000256" key="2">
    <source>
        <dbReference type="SAM" id="Phobius"/>
    </source>
</evidence>
<keyword evidence="2" id="KW-0472">Membrane</keyword>
<keyword evidence="2" id="KW-1133">Transmembrane helix</keyword>
<organism evidence="3 4">
    <name type="scientific">Caenorhabditis auriculariae</name>
    <dbReference type="NCBI Taxonomy" id="2777116"/>
    <lineage>
        <taxon>Eukaryota</taxon>
        <taxon>Metazoa</taxon>
        <taxon>Ecdysozoa</taxon>
        <taxon>Nematoda</taxon>
        <taxon>Chromadorea</taxon>
        <taxon>Rhabditida</taxon>
        <taxon>Rhabditina</taxon>
        <taxon>Rhabditomorpha</taxon>
        <taxon>Rhabditoidea</taxon>
        <taxon>Rhabditidae</taxon>
        <taxon>Peloderinae</taxon>
        <taxon>Caenorhabditis</taxon>
    </lineage>
</organism>
<name>A0A8S1H6W8_9PELO</name>
<keyword evidence="2" id="KW-0812">Transmembrane</keyword>
<feature type="transmembrane region" description="Helical" evidence="2">
    <location>
        <begin position="39"/>
        <end position="66"/>
    </location>
</feature>